<comment type="caution">
    <text evidence="3">The sequence shown here is derived from an EMBL/GenBank/DDBJ whole genome shotgun (WGS) entry which is preliminary data.</text>
</comment>
<dbReference type="InterPro" id="IPR001509">
    <property type="entry name" value="Epimerase_deHydtase"/>
</dbReference>
<dbReference type="Pfam" id="PF01370">
    <property type="entry name" value="Epimerase"/>
    <property type="match status" value="1"/>
</dbReference>
<evidence type="ECO:0000313" key="3">
    <source>
        <dbReference type="EMBL" id="HIU93279.1"/>
    </source>
</evidence>
<gene>
    <name evidence="3" type="ORF">IAD26_09135</name>
</gene>
<dbReference type="SUPFAM" id="SSF51735">
    <property type="entry name" value="NAD(P)-binding Rossmann-fold domains"/>
    <property type="match status" value="1"/>
</dbReference>
<organism evidence="3 4">
    <name type="scientific">Candidatus Limenecus avicola</name>
    <dbReference type="NCBI Taxonomy" id="2840847"/>
    <lineage>
        <taxon>Bacteria</taxon>
        <taxon>Bacillati</taxon>
        <taxon>Bacillota</taxon>
        <taxon>Clostridia</taxon>
        <taxon>Eubacteriales</taxon>
        <taxon>Clostridiaceae</taxon>
        <taxon>Clostridiaceae incertae sedis</taxon>
        <taxon>Candidatus Limenecus</taxon>
    </lineage>
</organism>
<reference evidence="3" key="2">
    <citation type="journal article" date="2021" name="PeerJ">
        <title>Extensive microbial diversity within the chicken gut microbiome revealed by metagenomics and culture.</title>
        <authorList>
            <person name="Gilroy R."/>
            <person name="Ravi A."/>
            <person name="Getino M."/>
            <person name="Pursley I."/>
            <person name="Horton D.L."/>
            <person name="Alikhan N.F."/>
            <person name="Baker D."/>
            <person name="Gharbi K."/>
            <person name="Hall N."/>
            <person name="Watson M."/>
            <person name="Adriaenssens E.M."/>
            <person name="Foster-Nyarko E."/>
            <person name="Jarju S."/>
            <person name="Secka A."/>
            <person name="Antonio M."/>
            <person name="Oren A."/>
            <person name="Chaudhuri R.R."/>
            <person name="La Ragione R."/>
            <person name="Hildebrand F."/>
            <person name="Pallen M.J."/>
        </authorList>
    </citation>
    <scope>NUCLEOTIDE SEQUENCE</scope>
    <source>
        <strain evidence="3">CHK154-7741</strain>
    </source>
</reference>
<dbReference type="InterPro" id="IPR036291">
    <property type="entry name" value="NAD(P)-bd_dom_sf"/>
</dbReference>
<dbReference type="AlphaFoldDB" id="A0A9D1SS95"/>
<dbReference type="Gene3D" id="3.90.25.10">
    <property type="entry name" value="UDP-galactose 4-epimerase, domain 1"/>
    <property type="match status" value="1"/>
</dbReference>
<dbReference type="Gene3D" id="3.40.50.720">
    <property type="entry name" value="NAD(P)-binding Rossmann-like Domain"/>
    <property type="match status" value="1"/>
</dbReference>
<reference evidence="3" key="1">
    <citation type="submission" date="2020-10" db="EMBL/GenBank/DDBJ databases">
        <authorList>
            <person name="Gilroy R."/>
        </authorList>
    </citation>
    <scope>NUCLEOTIDE SEQUENCE</scope>
    <source>
        <strain evidence="3">CHK154-7741</strain>
    </source>
</reference>
<sequence>MNILITGGAGFIGSTLADRLLKDGHIVTVVDNFNDYYSKELKIKNIQHNLSNEKYILYEEDIRNKAAIKNILKNNNIEVVIHIAALAGVRASIERPEEFVDVNVNGTKIILDSMIECNIKKLVFASSSSVYGNCEAKIFSENITNLQQISPYAKTKYQCEELIKTYFQLYNLSAVCLRLFTVFGPRQRPDLAIRKFIEQIKKDEPITMYGDGTMSRDYTYIDDVINGFVSAIEYENSLFEIINIGSGSPVNLLKLVNIIEKCLDKKAIIKQVATQKGDVQKTYADIDKAKSLLNYTPQKDFEKGIRTFIDWLETSNCFYKDM</sequence>
<comment type="similarity">
    <text evidence="1">Belongs to the NAD(P)-dependent epimerase/dehydratase family.</text>
</comment>
<dbReference type="PANTHER" id="PTHR43000">
    <property type="entry name" value="DTDP-D-GLUCOSE 4,6-DEHYDRATASE-RELATED"/>
    <property type="match status" value="1"/>
</dbReference>
<evidence type="ECO:0000313" key="4">
    <source>
        <dbReference type="Proteomes" id="UP000886748"/>
    </source>
</evidence>
<dbReference type="Proteomes" id="UP000886748">
    <property type="component" value="Unassembled WGS sequence"/>
</dbReference>
<protein>
    <submittedName>
        <fullName evidence="3">GDP-mannose 4,6-dehydratase</fullName>
    </submittedName>
</protein>
<dbReference type="EMBL" id="DVOD01000066">
    <property type="protein sequence ID" value="HIU93279.1"/>
    <property type="molecule type" value="Genomic_DNA"/>
</dbReference>
<evidence type="ECO:0000259" key="2">
    <source>
        <dbReference type="Pfam" id="PF01370"/>
    </source>
</evidence>
<evidence type="ECO:0000256" key="1">
    <source>
        <dbReference type="ARBA" id="ARBA00007637"/>
    </source>
</evidence>
<name>A0A9D1SS95_9CLOT</name>
<proteinExistence type="inferred from homology"/>
<feature type="domain" description="NAD-dependent epimerase/dehydratase" evidence="2">
    <location>
        <begin position="3"/>
        <end position="245"/>
    </location>
</feature>
<dbReference type="PRINTS" id="PR01713">
    <property type="entry name" value="NUCEPIMERASE"/>
</dbReference>
<accession>A0A9D1SS95</accession>